<dbReference type="InterPro" id="IPR000847">
    <property type="entry name" value="LysR_HTH_N"/>
</dbReference>
<dbReference type="GO" id="GO:0003700">
    <property type="term" value="F:DNA-binding transcription factor activity"/>
    <property type="evidence" value="ECO:0007669"/>
    <property type="project" value="InterPro"/>
</dbReference>
<dbReference type="PANTHER" id="PTHR30346:SF29">
    <property type="entry name" value="LYSR SUBSTRATE-BINDING"/>
    <property type="match status" value="1"/>
</dbReference>
<dbReference type="InterPro" id="IPR036390">
    <property type="entry name" value="WH_DNA-bd_sf"/>
</dbReference>
<comment type="similarity">
    <text evidence="1">Belongs to the LysR transcriptional regulatory family.</text>
</comment>
<dbReference type="OrthoDB" id="5289754at2"/>
<proteinExistence type="inferred from homology"/>
<dbReference type="Pfam" id="PF00126">
    <property type="entry name" value="HTH_1"/>
    <property type="match status" value="1"/>
</dbReference>
<dbReference type="InterPro" id="IPR005119">
    <property type="entry name" value="LysR_subst-bd"/>
</dbReference>
<dbReference type="GO" id="GO:0032993">
    <property type="term" value="C:protein-DNA complex"/>
    <property type="evidence" value="ECO:0007669"/>
    <property type="project" value="TreeGrafter"/>
</dbReference>
<evidence type="ECO:0000256" key="3">
    <source>
        <dbReference type="ARBA" id="ARBA00023125"/>
    </source>
</evidence>
<keyword evidence="2" id="KW-0805">Transcription regulation</keyword>
<dbReference type="AlphaFoldDB" id="A0A3R9F9N7"/>
<feature type="domain" description="HTH lysR-type" evidence="5">
    <location>
        <begin position="1"/>
        <end position="58"/>
    </location>
</feature>
<evidence type="ECO:0000259" key="5">
    <source>
        <dbReference type="PROSITE" id="PS50931"/>
    </source>
</evidence>
<dbReference type="RefSeq" id="WP_125292314.1">
    <property type="nucleotide sequence ID" value="NZ_RHWZ01000002.1"/>
</dbReference>
<dbReference type="GO" id="GO:0003677">
    <property type="term" value="F:DNA binding"/>
    <property type="evidence" value="ECO:0007669"/>
    <property type="project" value="UniProtKB-KW"/>
</dbReference>
<keyword evidence="4" id="KW-0804">Transcription</keyword>
<dbReference type="Pfam" id="PF03466">
    <property type="entry name" value="LysR_substrate"/>
    <property type="match status" value="1"/>
</dbReference>
<dbReference type="SUPFAM" id="SSF53850">
    <property type="entry name" value="Periplasmic binding protein-like II"/>
    <property type="match status" value="1"/>
</dbReference>
<keyword evidence="3" id="KW-0238">DNA-binding</keyword>
<dbReference type="PROSITE" id="PS50931">
    <property type="entry name" value="HTH_LYSR"/>
    <property type="match status" value="1"/>
</dbReference>
<protein>
    <submittedName>
        <fullName evidence="6">LysR family transcriptional regulator</fullName>
    </submittedName>
</protein>
<dbReference type="Gene3D" id="1.10.10.10">
    <property type="entry name" value="Winged helix-like DNA-binding domain superfamily/Winged helix DNA-binding domain"/>
    <property type="match status" value="1"/>
</dbReference>
<evidence type="ECO:0000256" key="1">
    <source>
        <dbReference type="ARBA" id="ARBA00009437"/>
    </source>
</evidence>
<comment type="caution">
    <text evidence="6">The sequence shown here is derived from an EMBL/GenBank/DDBJ whole genome shotgun (WGS) entry which is preliminary data.</text>
</comment>
<name>A0A3R9F9N7_9ENTR</name>
<gene>
    <name evidence="6" type="ORF">EGT71_01775</name>
</gene>
<dbReference type="CDD" id="cd08423">
    <property type="entry name" value="PBP2_LTTR_like_6"/>
    <property type="match status" value="1"/>
</dbReference>
<accession>A0A3R9F9N7</accession>
<dbReference type="SUPFAM" id="SSF46785">
    <property type="entry name" value="Winged helix' DNA-binding domain"/>
    <property type="match status" value="1"/>
</dbReference>
<dbReference type="Proteomes" id="UP000275331">
    <property type="component" value="Unassembled WGS sequence"/>
</dbReference>
<evidence type="ECO:0000256" key="4">
    <source>
        <dbReference type="ARBA" id="ARBA00023163"/>
    </source>
</evidence>
<sequence length="317" mass="35344">MDINKLAALRELSAHKTMTEVARNLHLSPSAISQQIAMLEQELDIALIERSGRGVELTLAGERLVQYADKIFYEIESARAEMFSLKQQVAGRVRIAAFPSVAAALIPRTLSMLKKTHPRLSVTFEEMEPEESLNALRGWQTDIALIDDLNVPGLPEPNIAVMPLMEDVFNVILPPGHHLAKRKKIPLAELRNEHWVTDTASQNYTVMLTAACRASGFDPQIVARCKGFEVTIAMIRGGCAIAILPELRASFDLEGTSVRRVSPELRRRISVGFRQNEKRSPLIRAVLLSLYECTLLSGKCSPEAQAILQKLRQEDEK</sequence>
<evidence type="ECO:0000313" key="6">
    <source>
        <dbReference type="EMBL" id="RSE29267.1"/>
    </source>
</evidence>
<evidence type="ECO:0000256" key="2">
    <source>
        <dbReference type="ARBA" id="ARBA00023015"/>
    </source>
</evidence>
<dbReference type="FunFam" id="1.10.10.10:FF:000001">
    <property type="entry name" value="LysR family transcriptional regulator"/>
    <property type="match status" value="1"/>
</dbReference>
<dbReference type="Gene3D" id="3.40.190.10">
    <property type="entry name" value="Periplasmic binding protein-like II"/>
    <property type="match status" value="2"/>
</dbReference>
<dbReference type="InterPro" id="IPR036388">
    <property type="entry name" value="WH-like_DNA-bd_sf"/>
</dbReference>
<dbReference type="PANTHER" id="PTHR30346">
    <property type="entry name" value="TRANSCRIPTIONAL DUAL REGULATOR HCAR-RELATED"/>
    <property type="match status" value="1"/>
</dbReference>
<reference evidence="6 7" key="1">
    <citation type="submission" date="2018-10" db="EMBL/GenBank/DDBJ databases">
        <title>Transmission dynamics of multidrug resistant bacteria on intensive care unit surfaces.</title>
        <authorList>
            <person name="D'Souza A.W."/>
            <person name="Potter R.F."/>
            <person name="Wallace M."/>
            <person name="Shupe A."/>
            <person name="Patel S."/>
            <person name="Sun S."/>
            <person name="Gul D."/>
            <person name="Kwon J.H."/>
            <person name="Andleeb S."/>
            <person name="Burnham C.-A.D."/>
            <person name="Dantas G."/>
        </authorList>
    </citation>
    <scope>NUCLEOTIDE SEQUENCE [LARGE SCALE GENOMIC DNA]</scope>
    <source>
        <strain evidence="6 7">AS_373</strain>
    </source>
</reference>
<organism evidence="6 7">
    <name type="scientific">Atlantibacter subterraneus</name>
    <dbReference type="NCBI Taxonomy" id="255519"/>
    <lineage>
        <taxon>Bacteria</taxon>
        <taxon>Pseudomonadati</taxon>
        <taxon>Pseudomonadota</taxon>
        <taxon>Gammaproteobacteria</taxon>
        <taxon>Enterobacterales</taxon>
        <taxon>Enterobacteriaceae</taxon>
        <taxon>Atlantibacter</taxon>
    </lineage>
</organism>
<evidence type="ECO:0000313" key="7">
    <source>
        <dbReference type="Proteomes" id="UP000275331"/>
    </source>
</evidence>
<dbReference type="EMBL" id="RHXB01000001">
    <property type="protein sequence ID" value="RSE29267.1"/>
    <property type="molecule type" value="Genomic_DNA"/>
</dbReference>